<dbReference type="Proteomes" id="UP001556637">
    <property type="component" value="Unassembled WGS sequence"/>
</dbReference>
<evidence type="ECO:0000256" key="1">
    <source>
        <dbReference type="ARBA" id="ARBA00022676"/>
    </source>
</evidence>
<evidence type="ECO:0000313" key="5">
    <source>
        <dbReference type="Proteomes" id="UP001556637"/>
    </source>
</evidence>
<protein>
    <submittedName>
        <fullName evidence="4">Glycosyltransferase family 8 protein</fullName>
        <ecNumber evidence="4">2.-.-.-</ecNumber>
    </submittedName>
</protein>
<keyword evidence="1" id="KW-0328">Glycosyltransferase</keyword>
<evidence type="ECO:0000313" key="4">
    <source>
        <dbReference type="EMBL" id="MEX0431336.1"/>
    </source>
</evidence>
<reference evidence="4 5" key="1">
    <citation type="submission" date="2024-02" db="EMBL/GenBank/DDBJ databases">
        <title>New especies of Spiribacter isolated from saline water.</title>
        <authorList>
            <person name="Leon M.J."/>
            <person name="De La Haba R."/>
            <person name="Sanchez-Porro C."/>
            <person name="Ventosa A."/>
        </authorList>
    </citation>
    <scope>NUCLEOTIDE SEQUENCE [LARGE SCALE GENOMIC DNA]</scope>
    <source>
        <strain evidence="5">ag22IC4-189</strain>
    </source>
</reference>
<name>A0ABV3T813_9GAMM</name>
<dbReference type="EMBL" id="JBAKFF010000001">
    <property type="protein sequence ID" value="MEX0431336.1"/>
    <property type="molecule type" value="Genomic_DNA"/>
</dbReference>
<organism evidence="4 5">
    <name type="scientific">Spiribacter insolitus</name>
    <dbReference type="NCBI Taxonomy" id="3122417"/>
    <lineage>
        <taxon>Bacteria</taxon>
        <taxon>Pseudomonadati</taxon>
        <taxon>Pseudomonadota</taxon>
        <taxon>Gammaproteobacteria</taxon>
        <taxon>Chromatiales</taxon>
        <taxon>Ectothiorhodospiraceae</taxon>
        <taxon>Spiribacter</taxon>
    </lineage>
</organism>
<dbReference type="Pfam" id="PF01501">
    <property type="entry name" value="Glyco_transf_8"/>
    <property type="match status" value="1"/>
</dbReference>
<dbReference type="CDD" id="cd04194">
    <property type="entry name" value="GT8_A4GalT_like"/>
    <property type="match status" value="1"/>
</dbReference>
<dbReference type="Gene3D" id="3.90.550.10">
    <property type="entry name" value="Spore Coat Polysaccharide Biosynthesis Protein SpsA, Chain A"/>
    <property type="match status" value="1"/>
</dbReference>
<gene>
    <name evidence="4" type="ORF">V6X30_07980</name>
</gene>
<dbReference type="RefSeq" id="WP_367984091.1">
    <property type="nucleotide sequence ID" value="NZ_JBAKFF010000001.1"/>
</dbReference>
<dbReference type="InterPro" id="IPR002495">
    <property type="entry name" value="Glyco_trans_8"/>
</dbReference>
<evidence type="ECO:0000256" key="3">
    <source>
        <dbReference type="ARBA" id="ARBA00022723"/>
    </source>
</evidence>
<sequence length="308" mass="35015">MTDKKIHIAAATDSNYAQHICVLSTSVLCNSKDPGNIFFHILDCGIKKAEKNLIADNIRGFSGNVYFLEVDAHQLSALPNTRHTKASYARLFAPDLLPREISRLIYLDSDIIVLDDVSGLYTFPLDGKIIAAARDFSTSSGERLGLGHGNYFNSGVLLLDLNQWRERSLSDVIKGHLIEAPSAFHFADQDALNITFSSSWKELPPRWNTQLGVYNSRREKWAGLGFKKDDLAAALRNPAIVHYINNSKPWLYKSTHPLKSLYWHYLQMTPFRDYRYPDKNIRTMIKKSIDLKRIAKGIRCRRAFAGRI</sequence>
<evidence type="ECO:0000256" key="2">
    <source>
        <dbReference type="ARBA" id="ARBA00022679"/>
    </source>
</evidence>
<comment type="caution">
    <text evidence="4">The sequence shown here is derived from an EMBL/GenBank/DDBJ whole genome shotgun (WGS) entry which is preliminary data.</text>
</comment>
<accession>A0ABV3T813</accession>
<dbReference type="SUPFAM" id="SSF53448">
    <property type="entry name" value="Nucleotide-diphospho-sugar transferases"/>
    <property type="match status" value="1"/>
</dbReference>
<dbReference type="GO" id="GO:0016740">
    <property type="term" value="F:transferase activity"/>
    <property type="evidence" value="ECO:0007669"/>
    <property type="project" value="UniProtKB-KW"/>
</dbReference>
<dbReference type="InterPro" id="IPR029044">
    <property type="entry name" value="Nucleotide-diphossugar_trans"/>
</dbReference>
<proteinExistence type="predicted"/>
<dbReference type="InterPro" id="IPR050748">
    <property type="entry name" value="Glycosyltrans_8_dom-fam"/>
</dbReference>
<dbReference type="PANTHER" id="PTHR13778">
    <property type="entry name" value="GLYCOSYLTRANSFERASE 8 DOMAIN-CONTAINING PROTEIN"/>
    <property type="match status" value="1"/>
</dbReference>
<keyword evidence="3" id="KW-0479">Metal-binding</keyword>
<keyword evidence="2 4" id="KW-0808">Transferase</keyword>
<dbReference type="EC" id="2.-.-.-" evidence="4"/>
<keyword evidence="5" id="KW-1185">Reference proteome</keyword>
<dbReference type="PANTHER" id="PTHR13778:SF47">
    <property type="entry name" value="LIPOPOLYSACCHARIDE 1,3-GALACTOSYLTRANSFERASE"/>
    <property type="match status" value="1"/>
</dbReference>